<proteinExistence type="predicted"/>
<accession>A0A2T4A3B5</accession>
<gene>
    <name evidence="2" type="ORF">M431DRAFT_539293</name>
</gene>
<organism evidence="2 3">
    <name type="scientific">Trichoderma harzianum CBS 226.95</name>
    <dbReference type="NCBI Taxonomy" id="983964"/>
    <lineage>
        <taxon>Eukaryota</taxon>
        <taxon>Fungi</taxon>
        <taxon>Dikarya</taxon>
        <taxon>Ascomycota</taxon>
        <taxon>Pezizomycotina</taxon>
        <taxon>Sordariomycetes</taxon>
        <taxon>Hypocreomycetidae</taxon>
        <taxon>Hypocreales</taxon>
        <taxon>Hypocreaceae</taxon>
        <taxon>Trichoderma</taxon>
    </lineage>
</organism>
<sequence length="72" mass="8109">CLCSHQQSLLFLLFPRLLLLLCSELVRVLRGNSKCGSLAPPCNHQSSFFFFPFFFGLRSGGLLLLQHVLMVP</sequence>
<dbReference type="EMBL" id="KZ679685">
    <property type="protein sequence ID" value="PTB51544.1"/>
    <property type="molecule type" value="Genomic_DNA"/>
</dbReference>
<dbReference type="Proteomes" id="UP000241690">
    <property type="component" value="Unassembled WGS sequence"/>
</dbReference>
<keyword evidence="1" id="KW-0472">Membrane</keyword>
<dbReference type="RefSeq" id="XP_024771221.1">
    <property type="nucleotide sequence ID" value="XM_024921048.1"/>
</dbReference>
<reference evidence="2 3" key="1">
    <citation type="submission" date="2016-07" db="EMBL/GenBank/DDBJ databases">
        <title>Multiple horizontal gene transfer events from other fungi enriched the ability of initially mycotrophic Trichoderma (Ascomycota) to feed on dead plant biomass.</title>
        <authorList>
            <consortium name="DOE Joint Genome Institute"/>
            <person name="Aerts A."/>
            <person name="Atanasova L."/>
            <person name="Chenthamara K."/>
            <person name="Zhang J."/>
            <person name="Grujic M."/>
            <person name="Henrissat B."/>
            <person name="Kuo A."/>
            <person name="Salamov A."/>
            <person name="Lipzen A."/>
            <person name="Labutti K."/>
            <person name="Barry K."/>
            <person name="Miao Y."/>
            <person name="Rahimi M.J."/>
            <person name="Shen Q."/>
            <person name="Grigoriev I.V."/>
            <person name="Kubicek C.P."/>
            <person name="Druzhinina I.S."/>
        </authorList>
    </citation>
    <scope>NUCLEOTIDE SEQUENCE [LARGE SCALE GENOMIC DNA]</scope>
    <source>
        <strain evidence="2 3">CBS 226.95</strain>
    </source>
</reference>
<keyword evidence="1" id="KW-1133">Transmembrane helix</keyword>
<evidence type="ECO:0000313" key="3">
    <source>
        <dbReference type="Proteomes" id="UP000241690"/>
    </source>
</evidence>
<feature type="transmembrane region" description="Helical" evidence="1">
    <location>
        <begin position="49"/>
        <end position="69"/>
    </location>
</feature>
<keyword evidence="3" id="KW-1185">Reference proteome</keyword>
<protein>
    <submittedName>
        <fullName evidence="2">Uncharacterized protein</fullName>
    </submittedName>
</protein>
<dbReference type="AlphaFoldDB" id="A0A2T4A3B5"/>
<feature type="transmembrane region" description="Helical" evidence="1">
    <location>
        <begin position="9"/>
        <end position="29"/>
    </location>
</feature>
<evidence type="ECO:0000256" key="1">
    <source>
        <dbReference type="SAM" id="Phobius"/>
    </source>
</evidence>
<dbReference type="GeneID" id="36629619"/>
<keyword evidence="1" id="KW-0812">Transmembrane</keyword>
<evidence type="ECO:0000313" key="2">
    <source>
        <dbReference type="EMBL" id="PTB51544.1"/>
    </source>
</evidence>
<name>A0A2T4A3B5_TRIHA</name>
<feature type="non-terminal residue" evidence="2">
    <location>
        <position position="1"/>
    </location>
</feature>